<comment type="caution">
    <text evidence="1">The sequence shown here is derived from an EMBL/GenBank/DDBJ whole genome shotgun (WGS) entry which is preliminary data.</text>
</comment>
<gene>
    <name evidence="1" type="ORF">RPERSI_LOCUS34578</name>
</gene>
<proteinExistence type="predicted"/>
<dbReference type="Proteomes" id="UP000789920">
    <property type="component" value="Unassembled WGS sequence"/>
</dbReference>
<accession>A0ACA9SRX5</accession>
<dbReference type="EMBL" id="CAJVQC010155398">
    <property type="protein sequence ID" value="CAG8847324.1"/>
    <property type="molecule type" value="Genomic_DNA"/>
</dbReference>
<keyword evidence="2" id="KW-1185">Reference proteome</keyword>
<name>A0ACA9SRX5_9GLOM</name>
<reference evidence="1" key="1">
    <citation type="submission" date="2021-06" db="EMBL/GenBank/DDBJ databases">
        <authorList>
            <person name="Kallberg Y."/>
            <person name="Tangrot J."/>
            <person name="Rosling A."/>
        </authorList>
    </citation>
    <scope>NUCLEOTIDE SEQUENCE</scope>
    <source>
        <strain evidence="1">MA461A</strain>
    </source>
</reference>
<sequence>MTIEWLEKCIEMAGYYPDWKQRKQIHNTNIKRQDIDCIGKAEKALSNKLVTFVRTVGETVPPFLREELKEKFYQWIDATGINAKNCPKRLAFFLLGVHEILEGKDAKIERDSENKKRNLDPESQEYDKELNRIFAYIQAPLQKERNEVISLEGKRWDNISIENQFEGDAN</sequence>
<protein>
    <submittedName>
        <fullName evidence="1">8118_t:CDS:1</fullName>
    </submittedName>
</protein>
<evidence type="ECO:0000313" key="1">
    <source>
        <dbReference type="EMBL" id="CAG8847324.1"/>
    </source>
</evidence>
<organism evidence="1 2">
    <name type="scientific">Racocetra persica</name>
    <dbReference type="NCBI Taxonomy" id="160502"/>
    <lineage>
        <taxon>Eukaryota</taxon>
        <taxon>Fungi</taxon>
        <taxon>Fungi incertae sedis</taxon>
        <taxon>Mucoromycota</taxon>
        <taxon>Glomeromycotina</taxon>
        <taxon>Glomeromycetes</taxon>
        <taxon>Diversisporales</taxon>
        <taxon>Gigasporaceae</taxon>
        <taxon>Racocetra</taxon>
    </lineage>
</organism>
<evidence type="ECO:0000313" key="2">
    <source>
        <dbReference type="Proteomes" id="UP000789920"/>
    </source>
</evidence>